<evidence type="ECO:0000256" key="3">
    <source>
        <dbReference type="ARBA" id="ARBA00022989"/>
    </source>
</evidence>
<feature type="transmembrane region" description="Helical" evidence="7">
    <location>
        <begin position="227"/>
        <end position="251"/>
    </location>
</feature>
<feature type="region of interest" description="Disordered" evidence="6">
    <location>
        <begin position="351"/>
        <end position="372"/>
    </location>
</feature>
<evidence type="ECO:0000259" key="8">
    <source>
        <dbReference type="Pfam" id="PF20684"/>
    </source>
</evidence>
<dbReference type="PANTHER" id="PTHR33048">
    <property type="entry name" value="PTH11-LIKE INTEGRAL MEMBRANE PROTEIN (AFU_ORTHOLOGUE AFUA_5G11245)"/>
    <property type="match status" value="1"/>
</dbReference>
<evidence type="ECO:0000256" key="5">
    <source>
        <dbReference type="ARBA" id="ARBA00038359"/>
    </source>
</evidence>
<feature type="transmembrane region" description="Helical" evidence="7">
    <location>
        <begin position="115"/>
        <end position="132"/>
    </location>
</feature>
<keyword evidence="2 7" id="KW-0812">Transmembrane</keyword>
<dbReference type="InterPro" id="IPR049326">
    <property type="entry name" value="Rhodopsin_dom_fungi"/>
</dbReference>
<comment type="subcellular location">
    <subcellularLocation>
        <location evidence="1">Membrane</location>
        <topology evidence="1">Multi-pass membrane protein</topology>
    </subcellularLocation>
</comment>
<keyword evidence="10" id="KW-1185">Reference proteome</keyword>
<dbReference type="PANTHER" id="PTHR33048:SF2">
    <property type="entry name" value="SRPK"/>
    <property type="match status" value="1"/>
</dbReference>
<feature type="compositionally biased region" description="Basic and acidic residues" evidence="6">
    <location>
        <begin position="408"/>
        <end position="418"/>
    </location>
</feature>
<evidence type="ECO:0000313" key="9">
    <source>
        <dbReference type="EMBL" id="KAK8002195.1"/>
    </source>
</evidence>
<dbReference type="InterPro" id="IPR052337">
    <property type="entry name" value="SAT4-like"/>
</dbReference>
<keyword evidence="4 7" id="KW-0472">Membrane</keyword>
<dbReference type="EMBL" id="JAQQWI010000018">
    <property type="protein sequence ID" value="KAK8002195.1"/>
    <property type="molecule type" value="Genomic_DNA"/>
</dbReference>
<feature type="transmembrane region" description="Helical" evidence="7">
    <location>
        <begin position="190"/>
        <end position="215"/>
    </location>
</feature>
<evidence type="ECO:0000256" key="1">
    <source>
        <dbReference type="ARBA" id="ARBA00004141"/>
    </source>
</evidence>
<accession>A0ABR1R8R9</accession>
<feature type="compositionally biased region" description="Gly residues" evidence="6">
    <location>
        <begin position="308"/>
        <end position="317"/>
    </location>
</feature>
<feature type="region of interest" description="Disordered" evidence="6">
    <location>
        <begin position="292"/>
        <end position="323"/>
    </location>
</feature>
<feature type="region of interest" description="Disordered" evidence="6">
    <location>
        <begin position="408"/>
        <end position="429"/>
    </location>
</feature>
<sequence>MVMDAAAQAMAAVMHAIHAAITEIWCLYAVGSCLITARLFVRIKLVGFRGLQPDDFLVIFAWMSYTAVSVVGHVFILDAGGKHTSQLTPEARRRLPKSEYAAYEYGSKLFLVGETLYLSTVWTLKLCMAFFYRRLVRGLWSETLILPLMAAIGATFLAGVLTIYTTCVPVSKHWQILPNPGPLCVPQNPWVFVTIMSLNLLTDTCILSLPIPVLAKMRTNTVRKIGLVFLFSLGAFTMVAAILRIISIFVLDQESAGALWSIREDFVAVVVTQAPMVYPLFGRQFWRTAYGSGDGSRDESSARRKPKGGGSSGNTGEGGHKLTFGSATMHRIKRPKDPYSLTQLGLTQIGRSESQEEMINNTPTTNPSGTTIGTASATTTSGVLGNGNGNLSFMPGQGEATVVIDGGNKHSIDKDRTRSFSRKRSPTEKSQCNGVVVEQTVSTTVTICTEEQKRRDLAAWRKQPWEA</sequence>
<comment type="caution">
    <text evidence="9">The sequence shown here is derived from an EMBL/GenBank/DDBJ whole genome shotgun (WGS) entry which is preliminary data.</text>
</comment>
<feature type="compositionally biased region" description="Low complexity" evidence="6">
    <location>
        <begin position="359"/>
        <end position="372"/>
    </location>
</feature>
<organism evidence="9 10">
    <name type="scientific">Apiospora marii</name>
    <dbReference type="NCBI Taxonomy" id="335849"/>
    <lineage>
        <taxon>Eukaryota</taxon>
        <taxon>Fungi</taxon>
        <taxon>Dikarya</taxon>
        <taxon>Ascomycota</taxon>
        <taxon>Pezizomycotina</taxon>
        <taxon>Sordariomycetes</taxon>
        <taxon>Xylariomycetidae</taxon>
        <taxon>Amphisphaeriales</taxon>
        <taxon>Apiosporaceae</taxon>
        <taxon>Apiospora</taxon>
    </lineage>
</organism>
<feature type="domain" description="Rhodopsin" evidence="8">
    <location>
        <begin position="37"/>
        <end position="282"/>
    </location>
</feature>
<feature type="transmembrane region" description="Helical" evidence="7">
    <location>
        <begin position="12"/>
        <end position="35"/>
    </location>
</feature>
<evidence type="ECO:0000256" key="6">
    <source>
        <dbReference type="SAM" id="MobiDB-lite"/>
    </source>
</evidence>
<dbReference type="Proteomes" id="UP001396898">
    <property type="component" value="Unassembled WGS sequence"/>
</dbReference>
<evidence type="ECO:0000256" key="2">
    <source>
        <dbReference type="ARBA" id="ARBA00022692"/>
    </source>
</evidence>
<dbReference type="Pfam" id="PF20684">
    <property type="entry name" value="Fung_rhodopsin"/>
    <property type="match status" value="1"/>
</dbReference>
<protein>
    <recommendedName>
        <fullName evidence="8">Rhodopsin domain-containing protein</fullName>
    </recommendedName>
</protein>
<name>A0ABR1R8R9_9PEZI</name>
<feature type="transmembrane region" description="Helical" evidence="7">
    <location>
        <begin position="56"/>
        <end position="77"/>
    </location>
</feature>
<proteinExistence type="inferred from homology"/>
<evidence type="ECO:0000256" key="4">
    <source>
        <dbReference type="ARBA" id="ARBA00023136"/>
    </source>
</evidence>
<evidence type="ECO:0000313" key="10">
    <source>
        <dbReference type="Proteomes" id="UP001396898"/>
    </source>
</evidence>
<reference evidence="9 10" key="1">
    <citation type="submission" date="2023-01" db="EMBL/GenBank/DDBJ databases">
        <title>Analysis of 21 Apiospora genomes using comparative genomics revels a genus with tremendous synthesis potential of carbohydrate active enzymes and secondary metabolites.</title>
        <authorList>
            <person name="Sorensen T."/>
        </authorList>
    </citation>
    <scope>NUCLEOTIDE SEQUENCE [LARGE SCALE GENOMIC DNA]</scope>
    <source>
        <strain evidence="9 10">CBS 20057</strain>
    </source>
</reference>
<feature type="transmembrane region" description="Helical" evidence="7">
    <location>
        <begin position="144"/>
        <end position="164"/>
    </location>
</feature>
<gene>
    <name evidence="9" type="ORF">PG991_014417</name>
</gene>
<evidence type="ECO:0000256" key="7">
    <source>
        <dbReference type="SAM" id="Phobius"/>
    </source>
</evidence>
<comment type="similarity">
    <text evidence="5">Belongs to the SAT4 family.</text>
</comment>
<keyword evidence="3 7" id="KW-1133">Transmembrane helix</keyword>